<dbReference type="Proteomes" id="UP000664534">
    <property type="component" value="Unassembled WGS sequence"/>
</dbReference>
<feature type="chain" id="PRO_5034231528" evidence="1">
    <location>
        <begin position="21"/>
        <end position="327"/>
    </location>
</feature>
<evidence type="ECO:0000313" key="2">
    <source>
        <dbReference type="EMBL" id="CAF9916234.1"/>
    </source>
</evidence>
<proteinExistence type="predicted"/>
<comment type="caution">
    <text evidence="2">The sequence shown here is derived from an EMBL/GenBank/DDBJ whole genome shotgun (WGS) entry which is preliminary data.</text>
</comment>
<protein>
    <submittedName>
        <fullName evidence="2">Uncharacterized protein</fullName>
    </submittedName>
</protein>
<sequence length="327" mass="34432">MCAVVVLFLGLFVGLKTVEALTIGSPLAITQQPGESLQNVTLESAAEAQYNSKGFALSPPESITLTSGSVSAANSSAPSLNTTLGTYIKCDGPALGFGLSRASCYGMFRNPMIGMQDTTQRTWGNRGSGAQMILPLRYMSQDGTCIMEPFLPPGSGITIGRASQAELVLGAGSIVHGCIVKPISEGGLARDFSSEGSLAVFVAKQEPHVRCYGDARVEGIVNSCYVIFETMPMDENARSFGVGGSVPLPWTQRAPDGRCYMTLRTSGPVDYSTWLTIWAKGVAIANMCLSQGKKGVWSGLGSSRHLYLELGQQNPLGNAATDPPSTS</sequence>
<dbReference type="EMBL" id="CAJPDT010000016">
    <property type="protein sequence ID" value="CAF9916234.1"/>
    <property type="molecule type" value="Genomic_DNA"/>
</dbReference>
<feature type="signal peptide" evidence="1">
    <location>
        <begin position="1"/>
        <end position="20"/>
    </location>
</feature>
<dbReference type="AlphaFoldDB" id="A0A8H3F187"/>
<gene>
    <name evidence="2" type="ORF">IMSHALPRED_003016</name>
</gene>
<name>A0A8H3F187_9LECA</name>
<evidence type="ECO:0000256" key="1">
    <source>
        <dbReference type="SAM" id="SignalP"/>
    </source>
</evidence>
<dbReference type="OrthoDB" id="5400679at2759"/>
<evidence type="ECO:0000313" key="3">
    <source>
        <dbReference type="Proteomes" id="UP000664534"/>
    </source>
</evidence>
<accession>A0A8H3F187</accession>
<organism evidence="2 3">
    <name type="scientific">Imshaugia aleurites</name>
    <dbReference type="NCBI Taxonomy" id="172621"/>
    <lineage>
        <taxon>Eukaryota</taxon>
        <taxon>Fungi</taxon>
        <taxon>Dikarya</taxon>
        <taxon>Ascomycota</taxon>
        <taxon>Pezizomycotina</taxon>
        <taxon>Lecanoromycetes</taxon>
        <taxon>OSLEUM clade</taxon>
        <taxon>Lecanoromycetidae</taxon>
        <taxon>Lecanorales</taxon>
        <taxon>Lecanorineae</taxon>
        <taxon>Parmeliaceae</taxon>
        <taxon>Imshaugia</taxon>
    </lineage>
</organism>
<keyword evidence="1" id="KW-0732">Signal</keyword>
<keyword evidence="3" id="KW-1185">Reference proteome</keyword>
<reference evidence="2" key="1">
    <citation type="submission" date="2021-03" db="EMBL/GenBank/DDBJ databases">
        <authorList>
            <person name="Tagirdzhanova G."/>
        </authorList>
    </citation>
    <scope>NUCLEOTIDE SEQUENCE</scope>
</reference>